<evidence type="ECO:0000256" key="3">
    <source>
        <dbReference type="SAM" id="Phobius"/>
    </source>
</evidence>
<feature type="region of interest" description="Disordered" evidence="2">
    <location>
        <begin position="1"/>
        <end position="35"/>
    </location>
</feature>
<accession>A0ABQ7KIX8</accession>
<evidence type="ECO:0000256" key="2">
    <source>
        <dbReference type="SAM" id="MobiDB-lite"/>
    </source>
</evidence>
<keyword evidence="3" id="KW-0812">Transmembrane</keyword>
<evidence type="ECO:0000313" key="6">
    <source>
        <dbReference type="Proteomes" id="UP001194696"/>
    </source>
</evidence>
<organism evidence="5 6">
    <name type="scientific">Linnemannia gamsii</name>
    <dbReference type="NCBI Taxonomy" id="64522"/>
    <lineage>
        <taxon>Eukaryota</taxon>
        <taxon>Fungi</taxon>
        <taxon>Fungi incertae sedis</taxon>
        <taxon>Mucoromycota</taxon>
        <taxon>Mortierellomycotina</taxon>
        <taxon>Mortierellomycetes</taxon>
        <taxon>Mortierellales</taxon>
        <taxon>Mortierellaceae</taxon>
        <taxon>Linnemannia</taxon>
    </lineage>
</organism>
<gene>
    <name evidence="5" type="ORF">BGZ96_001237</name>
</gene>
<protein>
    <recommendedName>
        <fullName evidence="4">Alpha/beta hydrolase fold-3 domain-containing protein</fullName>
    </recommendedName>
</protein>
<dbReference type="EMBL" id="JAAAIM010000012">
    <property type="protein sequence ID" value="KAG0298271.1"/>
    <property type="molecule type" value="Genomic_DNA"/>
</dbReference>
<feature type="compositionally biased region" description="Basic and acidic residues" evidence="2">
    <location>
        <begin position="247"/>
        <end position="257"/>
    </location>
</feature>
<reference evidence="5 6" key="1">
    <citation type="journal article" date="2020" name="Fungal Divers.">
        <title>Resolving the Mortierellaceae phylogeny through synthesis of multi-gene phylogenetics and phylogenomics.</title>
        <authorList>
            <person name="Vandepol N."/>
            <person name="Liber J."/>
            <person name="Desiro A."/>
            <person name="Na H."/>
            <person name="Kennedy M."/>
            <person name="Barry K."/>
            <person name="Grigoriev I.V."/>
            <person name="Miller A.N."/>
            <person name="O'Donnell K."/>
            <person name="Stajich J.E."/>
            <person name="Bonito G."/>
        </authorList>
    </citation>
    <scope>NUCLEOTIDE SEQUENCE [LARGE SCALE GENOMIC DNA]</scope>
    <source>
        <strain evidence="5 6">AD045</strain>
    </source>
</reference>
<feature type="domain" description="Alpha/beta hydrolase fold-3" evidence="4">
    <location>
        <begin position="466"/>
        <end position="537"/>
    </location>
</feature>
<name>A0ABQ7KIX8_9FUNG</name>
<keyword evidence="1" id="KW-0378">Hydrolase</keyword>
<dbReference type="InterPro" id="IPR050300">
    <property type="entry name" value="GDXG_lipolytic_enzyme"/>
</dbReference>
<proteinExistence type="predicted"/>
<dbReference type="Proteomes" id="UP001194696">
    <property type="component" value="Unassembled WGS sequence"/>
</dbReference>
<evidence type="ECO:0000259" key="4">
    <source>
        <dbReference type="Pfam" id="PF07859"/>
    </source>
</evidence>
<keyword evidence="3" id="KW-0472">Membrane</keyword>
<dbReference type="InterPro" id="IPR013094">
    <property type="entry name" value="AB_hydrolase_3"/>
</dbReference>
<evidence type="ECO:0000313" key="5">
    <source>
        <dbReference type="EMBL" id="KAG0298271.1"/>
    </source>
</evidence>
<dbReference type="PANTHER" id="PTHR48081:SF8">
    <property type="entry name" value="ALPHA_BETA HYDROLASE FOLD-3 DOMAIN-CONTAINING PROTEIN-RELATED"/>
    <property type="match status" value="1"/>
</dbReference>
<feature type="transmembrane region" description="Helical" evidence="3">
    <location>
        <begin position="61"/>
        <end position="87"/>
    </location>
</feature>
<feature type="region of interest" description="Disordered" evidence="2">
    <location>
        <begin position="565"/>
        <end position="603"/>
    </location>
</feature>
<keyword evidence="6" id="KW-1185">Reference proteome</keyword>
<keyword evidence="3" id="KW-1133">Transmembrane helix</keyword>
<evidence type="ECO:0000256" key="1">
    <source>
        <dbReference type="ARBA" id="ARBA00022801"/>
    </source>
</evidence>
<dbReference type="PANTHER" id="PTHR48081">
    <property type="entry name" value="AB HYDROLASE SUPERFAMILY PROTEIN C4A8.06C"/>
    <property type="match status" value="1"/>
</dbReference>
<sequence length="651" mass="73422">MPPELKDPKNGPIIEPVPRKPSPLLDPQDKQQHPDQSFYYRRPSFFNRIYLSGVIHRPNDLLFLGHGLISIIWNIVGLLFVDLPFLFTTRFRTNSERHPITWGAFYSFCMSMSRACSSSVHNVAQLRLVSNIISWFVPLRMLLLPSNSYSVKTNVQIKVHLNTLLEPERSTLGPTRARLNLDNSFNGIHRNPVNASPEYLASFLPDSHPQNLGRLANLPEESGDLGEDGTYTLRGEWIEALEDPNQEEDRTRRDGGRRPSRSNVVLLYCHGGGHVFCSATFHREVVTRMLLEIGPGARAFVVDYRLAPEDPFPAAIHDIYAAYLYLTQPNHPAITLCTNGSSANNPHHHVSTPVLPKDIVLAGDSAGAGVAIAFQLYMRDYVQPSVEPKFEMPPVTVLISAWTDISTSMPSATSRHTYCYTPSPMGVNPFVDEATFYAFPKFNFARTYLCGDSKLVPNERNCRGRHMVWEWYRHLAQHPLVSPVYTADLSGVSGATLLQTGAFDRLADDTRLYAYKLGQANLDQRVRLELYRDQVHVHQFFEFLPMADKALRTMADFIYDSQEKYNNKNNNNQAAHQLSSKTRRKTNNKYRNSSSLIEAGKKGTEKGAGTEWVVVDTNGTEWEGHDDKGCPISVLEDCWNPETREQAAANA</sequence>
<comment type="caution">
    <text evidence="5">The sequence shown here is derived from an EMBL/GenBank/DDBJ whole genome shotgun (WGS) entry which is preliminary data.</text>
</comment>
<dbReference type="Gene3D" id="3.40.50.1820">
    <property type="entry name" value="alpha/beta hydrolase"/>
    <property type="match status" value="1"/>
</dbReference>
<dbReference type="Pfam" id="PF07859">
    <property type="entry name" value="Abhydrolase_3"/>
    <property type="match status" value="2"/>
</dbReference>
<feature type="region of interest" description="Disordered" evidence="2">
    <location>
        <begin position="237"/>
        <end position="258"/>
    </location>
</feature>
<feature type="domain" description="Alpha/beta hydrolase fold-3" evidence="4">
    <location>
        <begin position="266"/>
        <end position="418"/>
    </location>
</feature>
<dbReference type="InterPro" id="IPR029058">
    <property type="entry name" value="AB_hydrolase_fold"/>
</dbReference>
<dbReference type="SUPFAM" id="SSF53474">
    <property type="entry name" value="alpha/beta-Hydrolases"/>
    <property type="match status" value="1"/>
</dbReference>